<dbReference type="SUPFAM" id="SSF54675">
    <property type="entry name" value="Nicotinate/Quinolinate PRTase N-terminal domain-like"/>
    <property type="match status" value="1"/>
</dbReference>
<comment type="similarity">
    <text evidence="3">Belongs to the NadC/ModD family.</text>
</comment>
<organism evidence="15">
    <name type="scientific">mine drainage metagenome</name>
    <dbReference type="NCBI Taxonomy" id="410659"/>
    <lineage>
        <taxon>unclassified sequences</taxon>
        <taxon>metagenomes</taxon>
        <taxon>ecological metagenomes</taxon>
    </lineage>
</organism>
<dbReference type="FunFam" id="3.90.1170.20:FF:000001">
    <property type="entry name" value="Nicotinate-nucleotide diphosphorylase (Carboxylating)"/>
    <property type="match status" value="1"/>
</dbReference>
<dbReference type="Gene3D" id="3.90.1170.20">
    <property type="entry name" value="Quinolinate phosphoribosyl transferase, N-terminal domain"/>
    <property type="match status" value="1"/>
</dbReference>
<evidence type="ECO:0000256" key="1">
    <source>
        <dbReference type="ARBA" id="ARBA00003237"/>
    </source>
</evidence>
<comment type="function">
    <text evidence="1">Involved in the catabolism of quinolinic acid (QA).</text>
</comment>
<evidence type="ECO:0000256" key="12">
    <source>
        <dbReference type="SAM" id="MobiDB-lite"/>
    </source>
</evidence>
<dbReference type="GO" id="GO:0004514">
    <property type="term" value="F:nicotinate-nucleotide diphosphorylase (carboxylating) activity"/>
    <property type="evidence" value="ECO:0007669"/>
    <property type="project" value="UniProtKB-EC"/>
</dbReference>
<evidence type="ECO:0000256" key="8">
    <source>
        <dbReference type="ARBA" id="ARBA00022679"/>
    </source>
</evidence>
<dbReference type="GO" id="GO:0034213">
    <property type="term" value="P:quinolinate catabolic process"/>
    <property type="evidence" value="ECO:0007669"/>
    <property type="project" value="TreeGrafter"/>
</dbReference>
<sequence length="296" mass="31273">MHPRIDTLIDLALEEDAGLGDLTSRAIFPPQHRSRAVIEAGHDLVVCGLEVAARVFTRVDPALKVELTAADGDFVKKGVVVLRVSGPTASLLTAERTALNFIQRLSGIATLSRRFADAAGPTGVRIADTRKTTPGFRALEKHAVRCGGCSNHRFSLGEHVLIKDNHIAAAGSVAAAVSRCRDAAPHTARIEVEAKTMAEVREALKAGADVILLDNMGPPMVRNALAVIAGRALVEISGGVRLETLRDFALPGVDVISVGALTHSAPAADLSLTLLPPAKHKPKPAKKAPKGRARRR</sequence>
<dbReference type="Pfam" id="PF02749">
    <property type="entry name" value="QRPTase_N"/>
    <property type="match status" value="1"/>
</dbReference>
<comment type="subunit">
    <text evidence="4">Hexamer formed by 3 homodimers.</text>
</comment>
<dbReference type="InterPro" id="IPR022412">
    <property type="entry name" value="Quinolinate_PRibosylTrfase_N"/>
</dbReference>
<name>A0A1J5S7M1_9ZZZZ</name>
<dbReference type="InterPro" id="IPR037128">
    <property type="entry name" value="Quinolinate_PRibosylTase_N_sf"/>
</dbReference>
<evidence type="ECO:0000256" key="3">
    <source>
        <dbReference type="ARBA" id="ARBA00009400"/>
    </source>
</evidence>
<evidence type="ECO:0000256" key="10">
    <source>
        <dbReference type="ARBA" id="ARBA00047445"/>
    </source>
</evidence>
<evidence type="ECO:0000256" key="9">
    <source>
        <dbReference type="ARBA" id="ARBA00033102"/>
    </source>
</evidence>
<feature type="compositionally biased region" description="Basic residues" evidence="12">
    <location>
        <begin position="278"/>
        <end position="296"/>
    </location>
</feature>
<evidence type="ECO:0000259" key="14">
    <source>
        <dbReference type="Pfam" id="PF02749"/>
    </source>
</evidence>
<evidence type="ECO:0000256" key="11">
    <source>
        <dbReference type="ARBA" id="ARBA00069173"/>
    </source>
</evidence>
<comment type="pathway">
    <text evidence="2">Cofactor biosynthesis; NAD(+) biosynthesis; nicotinate D-ribonucleotide from quinolinate: step 1/1.</text>
</comment>
<dbReference type="FunFam" id="3.20.20.70:FF:000030">
    <property type="entry name" value="Nicotinate-nucleotide pyrophosphorylase, carboxylating"/>
    <property type="match status" value="1"/>
</dbReference>
<dbReference type="GO" id="GO:0005737">
    <property type="term" value="C:cytoplasm"/>
    <property type="evidence" value="ECO:0007669"/>
    <property type="project" value="TreeGrafter"/>
</dbReference>
<dbReference type="Gene3D" id="3.20.20.70">
    <property type="entry name" value="Aldolase class I"/>
    <property type="match status" value="1"/>
</dbReference>
<dbReference type="GO" id="GO:0009435">
    <property type="term" value="P:NAD+ biosynthetic process"/>
    <property type="evidence" value="ECO:0007669"/>
    <property type="project" value="UniProtKB-UniPathway"/>
</dbReference>
<evidence type="ECO:0000256" key="4">
    <source>
        <dbReference type="ARBA" id="ARBA00011218"/>
    </source>
</evidence>
<dbReference type="EC" id="2.4.2.19" evidence="5"/>
<protein>
    <recommendedName>
        <fullName evidence="11">Probable nicotinate-nucleotide pyrophosphorylase [carboxylating]</fullName>
        <ecNumber evidence="5">2.4.2.19</ecNumber>
    </recommendedName>
    <alternativeName>
        <fullName evidence="9">Quinolinate phosphoribosyltransferase [decarboxylating]</fullName>
    </alternativeName>
</protein>
<evidence type="ECO:0000256" key="6">
    <source>
        <dbReference type="ARBA" id="ARBA00022642"/>
    </source>
</evidence>
<comment type="caution">
    <text evidence="15">The sequence shown here is derived from an EMBL/GenBank/DDBJ whole genome shotgun (WGS) entry which is preliminary data.</text>
</comment>
<proteinExistence type="inferred from homology"/>
<dbReference type="AlphaFoldDB" id="A0A1J5S7M1"/>
<evidence type="ECO:0000259" key="13">
    <source>
        <dbReference type="Pfam" id="PF01729"/>
    </source>
</evidence>
<reference evidence="15" key="1">
    <citation type="submission" date="2016-10" db="EMBL/GenBank/DDBJ databases">
        <title>Sequence of Gallionella enrichment culture.</title>
        <authorList>
            <person name="Poehlein A."/>
            <person name="Muehling M."/>
            <person name="Daniel R."/>
        </authorList>
    </citation>
    <scope>NUCLEOTIDE SEQUENCE</scope>
</reference>
<dbReference type="CDD" id="cd01572">
    <property type="entry name" value="QPRTase"/>
    <property type="match status" value="1"/>
</dbReference>
<dbReference type="InterPro" id="IPR013785">
    <property type="entry name" value="Aldolase_TIM"/>
</dbReference>
<evidence type="ECO:0000313" key="15">
    <source>
        <dbReference type="EMBL" id="OIR04303.1"/>
    </source>
</evidence>
<evidence type="ECO:0000256" key="7">
    <source>
        <dbReference type="ARBA" id="ARBA00022676"/>
    </source>
</evidence>
<dbReference type="InterPro" id="IPR027277">
    <property type="entry name" value="NadC/ModD"/>
</dbReference>
<dbReference type="InterPro" id="IPR002638">
    <property type="entry name" value="Quinolinate_PRibosylTrfase_C"/>
</dbReference>
<dbReference type="Pfam" id="PF01729">
    <property type="entry name" value="QRPTase_C"/>
    <property type="match status" value="1"/>
</dbReference>
<dbReference type="PANTHER" id="PTHR32179:SF3">
    <property type="entry name" value="NICOTINATE-NUCLEOTIDE PYROPHOSPHORYLASE [CARBOXYLATING]"/>
    <property type="match status" value="1"/>
</dbReference>
<accession>A0A1J5S7M1</accession>
<dbReference type="EMBL" id="MLJW01000058">
    <property type="protein sequence ID" value="OIR04303.1"/>
    <property type="molecule type" value="Genomic_DNA"/>
</dbReference>
<feature type="domain" description="Quinolinate phosphoribosyl transferase C-terminal" evidence="13">
    <location>
        <begin position="108"/>
        <end position="272"/>
    </location>
</feature>
<feature type="region of interest" description="Disordered" evidence="12">
    <location>
        <begin position="275"/>
        <end position="296"/>
    </location>
</feature>
<keyword evidence="6" id="KW-0662">Pyridine nucleotide biosynthesis</keyword>
<feature type="domain" description="Quinolinate phosphoribosyl transferase N-terminal" evidence="14">
    <location>
        <begin position="21"/>
        <end position="106"/>
    </location>
</feature>
<evidence type="ECO:0000256" key="5">
    <source>
        <dbReference type="ARBA" id="ARBA00011944"/>
    </source>
</evidence>
<gene>
    <name evidence="15" type="primary">nadC_6</name>
    <name evidence="15" type="ORF">GALL_135030</name>
</gene>
<dbReference type="PIRSF" id="PIRSF006250">
    <property type="entry name" value="NadC_ModD"/>
    <property type="match status" value="1"/>
</dbReference>
<dbReference type="UniPathway" id="UPA00253">
    <property type="reaction ID" value="UER00331"/>
</dbReference>
<dbReference type="PANTHER" id="PTHR32179">
    <property type="entry name" value="NICOTINATE-NUCLEOTIDE PYROPHOSPHORYLASE [CARBOXYLATING]"/>
    <property type="match status" value="1"/>
</dbReference>
<keyword evidence="8 15" id="KW-0808">Transferase</keyword>
<comment type="catalytic activity">
    <reaction evidence="10">
        <text>nicotinate beta-D-ribonucleotide + CO2 + diphosphate = quinolinate + 5-phospho-alpha-D-ribose 1-diphosphate + 2 H(+)</text>
        <dbReference type="Rhea" id="RHEA:12733"/>
        <dbReference type="ChEBI" id="CHEBI:15378"/>
        <dbReference type="ChEBI" id="CHEBI:16526"/>
        <dbReference type="ChEBI" id="CHEBI:29959"/>
        <dbReference type="ChEBI" id="CHEBI:33019"/>
        <dbReference type="ChEBI" id="CHEBI:57502"/>
        <dbReference type="ChEBI" id="CHEBI:58017"/>
        <dbReference type="EC" id="2.4.2.19"/>
    </reaction>
</comment>
<dbReference type="SUPFAM" id="SSF51690">
    <property type="entry name" value="Nicotinate/Quinolinate PRTase C-terminal domain-like"/>
    <property type="match status" value="1"/>
</dbReference>
<dbReference type="NCBIfam" id="TIGR00078">
    <property type="entry name" value="nadC"/>
    <property type="match status" value="1"/>
</dbReference>
<dbReference type="InterPro" id="IPR004393">
    <property type="entry name" value="NadC"/>
</dbReference>
<dbReference type="InterPro" id="IPR036068">
    <property type="entry name" value="Nicotinate_pribotase-like_C"/>
</dbReference>
<evidence type="ECO:0000256" key="2">
    <source>
        <dbReference type="ARBA" id="ARBA00004893"/>
    </source>
</evidence>
<keyword evidence="7 15" id="KW-0328">Glycosyltransferase</keyword>